<keyword evidence="2" id="KW-1185">Reference proteome</keyword>
<protein>
    <recommendedName>
        <fullName evidence="3">DUF3604 domain-containing protein</fullName>
    </recommendedName>
</protein>
<accession>A0ABU9K4Y7</accession>
<gene>
    <name evidence="1" type="ORF">AAEO50_02545</name>
</gene>
<dbReference type="InterPro" id="IPR016195">
    <property type="entry name" value="Pol/histidinol_Pase-like"/>
</dbReference>
<dbReference type="SUPFAM" id="SSF89550">
    <property type="entry name" value="PHP domain-like"/>
    <property type="match status" value="1"/>
</dbReference>
<dbReference type="EMBL" id="JBBYAF010000003">
    <property type="protein sequence ID" value="MEL3971145.1"/>
    <property type="molecule type" value="Genomic_DNA"/>
</dbReference>
<sequence>MTKKVLWSDFHSNLHPGRLDQLESWYDFAKEMLDFWALAYYPFHHRLSEKGLPLEDVIPEERRDADWEAIREFAMEKEGDGFPFYMGYEWQGNGEDGDHNVFYRHNDQAMTHPMTYKELCDNIPLGDAMAIPHHPGYAVGHRGKNWATHDYRYSPFTEIFSSHGSSESDFDDIPLNVHIHMGPRDSKGTVMSGLNNGAITGIICSGDNHVSSAITGNGFLGLWADSDDKDTIFDALLNRQVYGVTRSRIELYYTLNDALMGSFIEHKEDDRYAVNVEVEATNALDRIEVIRNGIVEDTYIHNGKWEKDKIEGIVRFKFELEMGWGPDLRVYPDINEKIWKGSVKTTGKIHDVEKLWTSPGSKIIEYQDEKVDFEIVTRKGHAGNGKLSQKNHSTPYIQNQAMIFEIEADVNSTIQIDLDGTTYEYIVSDILKDSDLVGLVDDSKTLAREKFEKDDFYRSDPFWHNAYKFKVHRGVPEKAYKVNYQCELEGIDGDEQDYVMVKVHQRNGEKAWSSPVWITKATK</sequence>
<dbReference type="RefSeq" id="WP_341980076.1">
    <property type="nucleotide sequence ID" value="NZ_JBBYAF010000003.1"/>
</dbReference>
<evidence type="ECO:0008006" key="3">
    <source>
        <dbReference type="Google" id="ProtNLM"/>
    </source>
</evidence>
<evidence type="ECO:0000313" key="1">
    <source>
        <dbReference type="EMBL" id="MEL3971145.1"/>
    </source>
</evidence>
<reference evidence="1 2" key="1">
    <citation type="submission" date="2024-04" db="EMBL/GenBank/DDBJ databases">
        <title>Bacillus oryzaecorticis sp. nov., a moderately halophilic bacterium isolated from rice husks.</title>
        <authorList>
            <person name="Zhu H.-S."/>
        </authorList>
    </citation>
    <scope>NUCLEOTIDE SEQUENCE [LARGE SCALE GENOMIC DNA]</scope>
    <source>
        <strain evidence="1 2">ZC255</strain>
    </source>
</reference>
<dbReference type="Proteomes" id="UP001389717">
    <property type="component" value="Unassembled WGS sequence"/>
</dbReference>
<proteinExistence type="predicted"/>
<comment type="caution">
    <text evidence="1">The sequence shown here is derived from an EMBL/GenBank/DDBJ whole genome shotgun (WGS) entry which is preliminary data.</text>
</comment>
<evidence type="ECO:0000313" key="2">
    <source>
        <dbReference type="Proteomes" id="UP001389717"/>
    </source>
</evidence>
<name>A0ABU9K4Y7_9BACI</name>
<dbReference type="Gene3D" id="3.20.20.140">
    <property type="entry name" value="Metal-dependent hydrolases"/>
    <property type="match status" value="1"/>
</dbReference>
<organism evidence="1 2">
    <name type="scientific">Rossellomorea oryzaecorticis</name>
    <dbReference type="NCBI Taxonomy" id="1396505"/>
    <lineage>
        <taxon>Bacteria</taxon>
        <taxon>Bacillati</taxon>
        <taxon>Bacillota</taxon>
        <taxon>Bacilli</taxon>
        <taxon>Bacillales</taxon>
        <taxon>Bacillaceae</taxon>
        <taxon>Rossellomorea</taxon>
    </lineage>
</organism>